<dbReference type="EMBL" id="PCTT01000008">
    <property type="protein sequence ID" value="PIP87364.1"/>
    <property type="molecule type" value="Genomic_DNA"/>
</dbReference>
<name>A0A2H0DYV8_9BACT</name>
<sequence length="143" mass="16171">MVNQELFNFVKGQLSEGVSRERIKSILISQGGWSGEAIDEVLNLEELFNVKQKTKFIRYYALVFIIIFVLLLIFSVYILSLPDVGLMAMPAMAIPFIYGSTILPLAVVSFLTKNRKTSITLNMILSAIFLLPLLMILLSYVYN</sequence>
<gene>
    <name evidence="2" type="ORF">COW81_00605</name>
</gene>
<feature type="transmembrane region" description="Helical" evidence="1">
    <location>
        <begin position="123"/>
        <end position="142"/>
    </location>
</feature>
<dbReference type="AlphaFoldDB" id="A0A2H0DYV8"/>
<accession>A0A2H0DYV8</accession>
<comment type="caution">
    <text evidence="2">The sequence shown here is derived from an EMBL/GenBank/DDBJ whole genome shotgun (WGS) entry which is preliminary data.</text>
</comment>
<dbReference type="Proteomes" id="UP000231143">
    <property type="component" value="Unassembled WGS sequence"/>
</dbReference>
<evidence type="ECO:0008006" key="4">
    <source>
        <dbReference type="Google" id="ProtNLM"/>
    </source>
</evidence>
<feature type="transmembrane region" description="Helical" evidence="1">
    <location>
        <begin position="91"/>
        <end position="111"/>
    </location>
</feature>
<evidence type="ECO:0000313" key="2">
    <source>
        <dbReference type="EMBL" id="PIP87364.1"/>
    </source>
</evidence>
<evidence type="ECO:0000313" key="3">
    <source>
        <dbReference type="Proteomes" id="UP000231143"/>
    </source>
</evidence>
<keyword evidence="1" id="KW-0812">Transmembrane</keyword>
<keyword evidence="1" id="KW-1133">Transmembrane helix</keyword>
<reference evidence="2 3" key="1">
    <citation type="submission" date="2017-09" db="EMBL/GenBank/DDBJ databases">
        <title>Depth-based differentiation of microbial function through sediment-hosted aquifers and enrichment of novel symbionts in the deep terrestrial subsurface.</title>
        <authorList>
            <person name="Probst A.J."/>
            <person name="Ladd B."/>
            <person name="Jarett J.K."/>
            <person name="Geller-Mcgrath D.E."/>
            <person name="Sieber C.M."/>
            <person name="Emerson J.B."/>
            <person name="Anantharaman K."/>
            <person name="Thomas B.C."/>
            <person name="Malmstrom R."/>
            <person name="Stieglmeier M."/>
            <person name="Klingl A."/>
            <person name="Woyke T."/>
            <person name="Ryan C.M."/>
            <person name="Banfield J.F."/>
        </authorList>
    </citation>
    <scope>NUCLEOTIDE SEQUENCE [LARGE SCALE GENOMIC DNA]</scope>
    <source>
        <strain evidence="2">CG22_combo_CG10-13_8_21_14_all_36_13</strain>
    </source>
</reference>
<organism evidence="2 3">
    <name type="scientific">Candidatus Campbellbacteria bacterium CG22_combo_CG10-13_8_21_14_all_36_13</name>
    <dbReference type="NCBI Taxonomy" id="1974529"/>
    <lineage>
        <taxon>Bacteria</taxon>
        <taxon>Candidatus Campbelliibacteriota</taxon>
    </lineage>
</organism>
<protein>
    <recommendedName>
        <fullName evidence="4">DUF5671 domain-containing protein</fullName>
    </recommendedName>
</protein>
<proteinExistence type="predicted"/>
<feature type="transmembrane region" description="Helical" evidence="1">
    <location>
        <begin position="59"/>
        <end position="79"/>
    </location>
</feature>
<evidence type="ECO:0000256" key="1">
    <source>
        <dbReference type="SAM" id="Phobius"/>
    </source>
</evidence>
<keyword evidence="1" id="KW-0472">Membrane</keyword>